<evidence type="ECO:0000259" key="2">
    <source>
        <dbReference type="PROSITE" id="PS50097"/>
    </source>
</evidence>
<dbReference type="CDD" id="cd18186">
    <property type="entry name" value="BTB_POZ_ZBTB_KLHL-like"/>
    <property type="match status" value="1"/>
</dbReference>
<dbReference type="InterPro" id="IPR000210">
    <property type="entry name" value="BTB/POZ_dom"/>
</dbReference>
<dbReference type="Gene3D" id="3.30.710.10">
    <property type="entry name" value="Potassium Channel Kv1.1, Chain A"/>
    <property type="match status" value="1"/>
</dbReference>
<evidence type="ECO:0000256" key="1">
    <source>
        <dbReference type="SAM" id="MobiDB-lite"/>
    </source>
</evidence>
<reference evidence="3 4" key="1">
    <citation type="submission" date="2018-06" db="EMBL/GenBank/DDBJ databases">
        <title>Genome Sequence of the Brown Rot Fungal Pathogen Monilinia fructigena.</title>
        <authorList>
            <person name="Landi L."/>
            <person name="De Miccolis Angelini R.M."/>
            <person name="Pollastro S."/>
            <person name="Abate D."/>
            <person name="Faretra F."/>
            <person name="Romanazzi G."/>
        </authorList>
    </citation>
    <scope>NUCLEOTIDE SEQUENCE [LARGE SCALE GENOMIC DNA]</scope>
    <source>
        <strain evidence="3 4">Mfrg269</strain>
    </source>
</reference>
<dbReference type="OrthoDB" id="6359816at2759"/>
<sequence>MTDALDAIRDLYKTGKYADMKICCEEWVFNVHRAVVCMRSPVIAAAMDNDHWEEASKSEYHIGDDEPPVVDAMIRYLYHGTYDDQVALGNEPSKDESKLGIDHENAGLPPSPSLPEADFQS</sequence>
<evidence type="ECO:0000313" key="4">
    <source>
        <dbReference type="Proteomes" id="UP000249056"/>
    </source>
</evidence>
<dbReference type="InterPro" id="IPR011333">
    <property type="entry name" value="SKP1/BTB/POZ_sf"/>
</dbReference>
<gene>
    <name evidence="3" type="ORF">DID88_005659</name>
</gene>
<evidence type="ECO:0000313" key="3">
    <source>
        <dbReference type="EMBL" id="RAL65998.1"/>
    </source>
</evidence>
<accession>A0A395J1K2</accession>
<dbReference type="AlphaFoldDB" id="A0A395J1K2"/>
<comment type="caution">
    <text evidence="3">The sequence shown here is derived from an EMBL/GenBank/DDBJ whole genome shotgun (WGS) entry which is preliminary data.</text>
</comment>
<dbReference type="PANTHER" id="PTHR47843:SF5">
    <property type="entry name" value="BTB_POZ DOMAIN PROTEIN"/>
    <property type="match status" value="1"/>
</dbReference>
<dbReference type="SUPFAM" id="SSF54695">
    <property type="entry name" value="POZ domain"/>
    <property type="match status" value="1"/>
</dbReference>
<protein>
    <recommendedName>
        <fullName evidence="2">BTB domain-containing protein</fullName>
    </recommendedName>
</protein>
<feature type="domain" description="BTB" evidence="2">
    <location>
        <begin position="18"/>
        <end position="80"/>
    </location>
</feature>
<dbReference type="Proteomes" id="UP000249056">
    <property type="component" value="Unassembled WGS sequence"/>
</dbReference>
<dbReference type="PROSITE" id="PS50097">
    <property type="entry name" value="BTB"/>
    <property type="match status" value="1"/>
</dbReference>
<dbReference type="EMBL" id="QKRW01000008">
    <property type="protein sequence ID" value="RAL65998.1"/>
    <property type="molecule type" value="Genomic_DNA"/>
</dbReference>
<organism evidence="3 4">
    <name type="scientific">Monilinia fructigena</name>
    <dbReference type="NCBI Taxonomy" id="38457"/>
    <lineage>
        <taxon>Eukaryota</taxon>
        <taxon>Fungi</taxon>
        <taxon>Dikarya</taxon>
        <taxon>Ascomycota</taxon>
        <taxon>Pezizomycotina</taxon>
        <taxon>Leotiomycetes</taxon>
        <taxon>Helotiales</taxon>
        <taxon>Sclerotiniaceae</taxon>
        <taxon>Monilinia</taxon>
    </lineage>
</organism>
<dbReference type="PANTHER" id="PTHR47843">
    <property type="entry name" value="BTB DOMAIN-CONTAINING PROTEIN-RELATED"/>
    <property type="match status" value="1"/>
</dbReference>
<keyword evidence="4" id="KW-1185">Reference proteome</keyword>
<dbReference type="Pfam" id="PF00651">
    <property type="entry name" value="BTB"/>
    <property type="match status" value="1"/>
</dbReference>
<feature type="region of interest" description="Disordered" evidence="1">
    <location>
        <begin position="87"/>
        <end position="121"/>
    </location>
</feature>
<feature type="compositionally biased region" description="Basic and acidic residues" evidence="1">
    <location>
        <begin position="92"/>
        <end position="105"/>
    </location>
</feature>
<name>A0A395J1K2_9HELO</name>
<proteinExistence type="predicted"/>